<evidence type="ECO:0000313" key="2">
    <source>
        <dbReference type="Proteomes" id="UP000265703"/>
    </source>
</evidence>
<accession>A0A397SR07</accession>
<comment type="caution">
    <text evidence="1">The sequence shown here is derived from an EMBL/GenBank/DDBJ whole genome shotgun (WGS) entry which is preliminary data.</text>
</comment>
<keyword evidence="2" id="KW-1185">Reference proteome</keyword>
<dbReference type="AlphaFoldDB" id="A0A397SR07"/>
<sequence length="99" mass="11200">MERQKVGRRGDFILRTSSNLEFGGAEAGRTYKTDKGTKWLVESGLKLPKLLKDMIVQLASNAEWSTPVLRNLKTIGFVHADCRQMLLELDCPEGYVCRL</sequence>
<reference evidence="1 2" key="1">
    <citation type="submission" date="2018-06" db="EMBL/GenBank/DDBJ databases">
        <title>Comparative genomics reveals the genomic features of Rhizophagus irregularis, R. cerebriforme, R. diaphanum and Gigaspora rosea, and their symbiotic lifestyle signature.</title>
        <authorList>
            <person name="Morin E."/>
            <person name="San Clemente H."/>
            <person name="Chen E.C.H."/>
            <person name="De La Providencia I."/>
            <person name="Hainaut M."/>
            <person name="Kuo A."/>
            <person name="Kohler A."/>
            <person name="Murat C."/>
            <person name="Tang N."/>
            <person name="Roy S."/>
            <person name="Loubradou J."/>
            <person name="Henrissat B."/>
            <person name="Grigoriev I.V."/>
            <person name="Corradi N."/>
            <person name="Roux C."/>
            <person name="Martin F.M."/>
        </authorList>
    </citation>
    <scope>NUCLEOTIDE SEQUENCE [LARGE SCALE GENOMIC DNA]</scope>
    <source>
        <strain evidence="1 2">DAOM 227022</strain>
    </source>
</reference>
<dbReference type="EMBL" id="QKYT01000362">
    <property type="protein sequence ID" value="RIA86465.1"/>
    <property type="molecule type" value="Genomic_DNA"/>
</dbReference>
<dbReference type="Proteomes" id="UP000265703">
    <property type="component" value="Unassembled WGS sequence"/>
</dbReference>
<proteinExistence type="predicted"/>
<protein>
    <submittedName>
        <fullName evidence="1">Uncharacterized protein</fullName>
    </submittedName>
</protein>
<feature type="non-terminal residue" evidence="1">
    <location>
        <position position="99"/>
    </location>
</feature>
<evidence type="ECO:0000313" key="1">
    <source>
        <dbReference type="EMBL" id="RIA86465.1"/>
    </source>
</evidence>
<name>A0A397SR07_9GLOM</name>
<dbReference type="OrthoDB" id="2385582at2759"/>
<organism evidence="1 2">
    <name type="scientific">Glomus cerebriforme</name>
    <dbReference type="NCBI Taxonomy" id="658196"/>
    <lineage>
        <taxon>Eukaryota</taxon>
        <taxon>Fungi</taxon>
        <taxon>Fungi incertae sedis</taxon>
        <taxon>Mucoromycota</taxon>
        <taxon>Glomeromycotina</taxon>
        <taxon>Glomeromycetes</taxon>
        <taxon>Glomerales</taxon>
        <taxon>Glomeraceae</taxon>
        <taxon>Glomus</taxon>
    </lineage>
</organism>
<gene>
    <name evidence="1" type="ORF">C1645_684464</name>
</gene>